<feature type="compositionally biased region" description="Acidic residues" evidence="4">
    <location>
        <begin position="267"/>
        <end position="281"/>
    </location>
</feature>
<dbReference type="PANTHER" id="PTHR16022:SF0">
    <property type="entry name" value="CYTOPLASMIC DYNEIN 2 INTERMEDIATE CHAIN 1"/>
    <property type="match status" value="1"/>
</dbReference>
<dbReference type="GO" id="GO:0045503">
    <property type="term" value="F:dynein light chain binding"/>
    <property type="evidence" value="ECO:0007669"/>
    <property type="project" value="InterPro"/>
</dbReference>
<dbReference type="PROSITE" id="PS50082">
    <property type="entry name" value="WD_REPEATS_2"/>
    <property type="match status" value="1"/>
</dbReference>
<dbReference type="SUPFAM" id="SSF50978">
    <property type="entry name" value="WD40 repeat-like"/>
    <property type="match status" value="1"/>
</dbReference>
<feature type="compositionally biased region" description="Basic and acidic residues" evidence="4">
    <location>
        <begin position="42"/>
        <end position="145"/>
    </location>
</feature>
<dbReference type="InterPro" id="IPR015943">
    <property type="entry name" value="WD40/YVTN_repeat-like_dom_sf"/>
</dbReference>
<feature type="compositionally biased region" description="Basic and acidic residues" evidence="4">
    <location>
        <begin position="324"/>
        <end position="335"/>
    </location>
</feature>
<keyword evidence="6" id="KW-1185">Reference proteome</keyword>
<feature type="compositionally biased region" description="Basic and acidic residues" evidence="4">
    <location>
        <begin position="185"/>
        <end position="202"/>
    </location>
</feature>
<organism evidence="5 6">
    <name type="scientific">Engystomops pustulosus</name>
    <name type="common">Tungara frog</name>
    <name type="synonym">Physalaemus pustulosus</name>
    <dbReference type="NCBI Taxonomy" id="76066"/>
    <lineage>
        <taxon>Eukaryota</taxon>
        <taxon>Metazoa</taxon>
        <taxon>Chordata</taxon>
        <taxon>Craniata</taxon>
        <taxon>Vertebrata</taxon>
        <taxon>Euteleostomi</taxon>
        <taxon>Amphibia</taxon>
        <taxon>Batrachia</taxon>
        <taxon>Anura</taxon>
        <taxon>Neobatrachia</taxon>
        <taxon>Hyloidea</taxon>
        <taxon>Leptodactylidae</taxon>
        <taxon>Leiuperinae</taxon>
        <taxon>Engystomops</taxon>
    </lineage>
</organism>
<evidence type="ECO:0000256" key="1">
    <source>
        <dbReference type="ARBA" id="ARBA00022574"/>
    </source>
</evidence>
<feature type="compositionally biased region" description="Basic and acidic residues" evidence="4">
    <location>
        <begin position="227"/>
        <end position="245"/>
    </location>
</feature>
<comment type="caution">
    <text evidence="5">The sequence shown here is derived from an EMBL/GenBank/DDBJ whole genome shotgun (WGS) entry which is preliminary data.</text>
</comment>
<dbReference type="PANTHER" id="PTHR16022">
    <property type="entry name" value="WD REPEAT DOMAIN 60"/>
    <property type="match status" value="1"/>
</dbReference>
<evidence type="ECO:0008006" key="7">
    <source>
        <dbReference type="Google" id="ProtNLM"/>
    </source>
</evidence>
<gene>
    <name evidence="5" type="ORF">GDO81_012417</name>
</gene>
<dbReference type="EMBL" id="WNYA01000005">
    <property type="protein sequence ID" value="KAG8573457.1"/>
    <property type="molecule type" value="Genomic_DNA"/>
</dbReference>
<evidence type="ECO:0000256" key="4">
    <source>
        <dbReference type="SAM" id="MobiDB-lite"/>
    </source>
</evidence>
<evidence type="ECO:0000313" key="6">
    <source>
        <dbReference type="Proteomes" id="UP000824782"/>
    </source>
</evidence>
<dbReference type="FunFam" id="2.130.10.10:FF:000585">
    <property type="entry name" value="WD repeat domain 60"/>
    <property type="match status" value="1"/>
</dbReference>
<feature type="region of interest" description="Disordered" evidence="4">
    <location>
        <begin position="1"/>
        <end position="296"/>
    </location>
</feature>
<keyword evidence="1 3" id="KW-0853">WD repeat</keyword>
<feature type="compositionally biased region" description="Basic residues" evidence="4">
    <location>
        <begin position="246"/>
        <end position="257"/>
    </location>
</feature>
<accession>A0AAV7BM47</accession>
<sequence>MQPERHKSKEDTWTTDELKKQLKSMQSENAKDKRHKERRHHREEDREEHARRRHKPDEKADEKETDRNRGDGREHRREREKAREGDKDRHHVSERHRTKDREKTRDKMESREKAVKEYGTRDLSREERKIRDSLEKSKHRSEDRERRHRERREREERKREGEEDESRKLRHYKQTEDFISEDADQERRRRERKQRETADQEKRHHSRRERGTHSDQRSTEEPVVYSDRAKEKHHKEGFSHEGEKEKRHRDKKDRRTHAHETKRTDSQDYDDDFEDESEEVDTTDKTPEPKAFSRSAEVEEIQKAMLLENESITAVPAAHRHKAYDHQDEESRSEGRSSTPRKSAQRGVFIDFGNAKQRQVSGQISTKQKKRSLEILRLVDLDFSSTFSLLDLPPVKEYEMYIRNFGKTNTKQAYVQCNEDAIDRELQTEEIELEEKWTQHPGEGAVVCGGQKNDAVPEVGAVTRVDSQRLTTFLRSACQVVTVLLEENRAEAQSNYKVQSKDPCLSFSENCFHLNTSLPFLQGRSVYQMQFSEAQRHLLLTAHGLGNSPESTSLWDKYIICVWNIWQPSTPQKILTCESEVRCCCFSPGKASLVFAGTMDGSVLVWDLREDSSMHQTRRLEDNNWTFRSATFSTDGIFSQVSHTRSVKAIEPVPSTETMNPGISSLSSPEEMSGLSFQVASLDESGQLILWVVVELRKVDLAGSQSDLGLIPGGKVKLIHSSSIHLGDRFFRKDVLMLGSPQTLNIKFLPGDFNHFVIGTDIAGCSDGSIRLHTMSTEFPAQQWNDSTNGQSITALQWSFTRPTVFFVLDAASSIYIWDLSQNDLHPIAKESIMPDPVLSLAVFGEPEKNNNLMALALGKASGKVEIQYIKKKMSRSQPEELETLHLILQEIL</sequence>
<keyword evidence="2" id="KW-0677">Repeat</keyword>
<feature type="compositionally biased region" description="Basic and acidic residues" evidence="4">
    <location>
        <begin position="1"/>
        <end position="20"/>
    </location>
</feature>
<dbReference type="GO" id="GO:0045504">
    <property type="term" value="F:dynein heavy chain binding"/>
    <property type="evidence" value="ECO:0007669"/>
    <property type="project" value="InterPro"/>
</dbReference>
<dbReference type="GO" id="GO:0005868">
    <property type="term" value="C:cytoplasmic dynein complex"/>
    <property type="evidence" value="ECO:0007669"/>
    <property type="project" value="InterPro"/>
</dbReference>
<dbReference type="Proteomes" id="UP000824782">
    <property type="component" value="Unassembled WGS sequence"/>
</dbReference>
<evidence type="ECO:0000313" key="5">
    <source>
        <dbReference type="EMBL" id="KAG8573457.1"/>
    </source>
</evidence>
<dbReference type="InterPro" id="IPR042505">
    <property type="entry name" value="DYNC2I1"/>
</dbReference>
<dbReference type="GO" id="GO:0042073">
    <property type="term" value="P:intraciliary transport"/>
    <property type="evidence" value="ECO:0007669"/>
    <property type="project" value="InterPro"/>
</dbReference>
<protein>
    <recommendedName>
        <fullName evidence="7">WD repeat-containing protein 60</fullName>
    </recommendedName>
</protein>
<reference evidence="5" key="1">
    <citation type="thesis" date="2020" institute="ProQuest LLC" country="789 East Eisenhower Parkway, Ann Arbor, MI, USA">
        <title>Comparative Genomics and Chromosome Evolution.</title>
        <authorList>
            <person name="Mudd A.B."/>
        </authorList>
    </citation>
    <scope>NUCLEOTIDE SEQUENCE</scope>
    <source>
        <strain evidence="5">237g6f4</strain>
        <tissue evidence="5">Blood</tissue>
    </source>
</reference>
<proteinExistence type="predicted"/>
<feature type="compositionally biased region" description="Basic and acidic residues" evidence="4">
    <location>
        <begin position="209"/>
        <end position="220"/>
    </location>
</feature>
<feature type="repeat" description="WD" evidence="3">
    <location>
        <begin position="574"/>
        <end position="616"/>
    </location>
</feature>
<dbReference type="GO" id="GO:0005929">
    <property type="term" value="C:cilium"/>
    <property type="evidence" value="ECO:0007669"/>
    <property type="project" value="GOC"/>
</dbReference>
<dbReference type="InterPro" id="IPR036322">
    <property type="entry name" value="WD40_repeat_dom_sf"/>
</dbReference>
<feature type="compositionally biased region" description="Basic residues" evidence="4">
    <location>
        <begin position="32"/>
        <end position="41"/>
    </location>
</feature>
<evidence type="ECO:0000256" key="3">
    <source>
        <dbReference type="PROSITE-ProRule" id="PRU00221"/>
    </source>
</evidence>
<dbReference type="InterPro" id="IPR001680">
    <property type="entry name" value="WD40_rpt"/>
</dbReference>
<dbReference type="PROSITE" id="PS00678">
    <property type="entry name" value="WD_REPEATS_1"/>
    <property type="match status" value="1"/>
</dbReference>
<dbReference type="InterPro" id="IPR019775">
    <property type="entry name" value="WD40_repeat_CS"/>
</dbReference>
<dbReference type="SMART" id="SM00320">
    <property type="entry name" value="WD40"/>
    <property type="match status" value="2"/>
</dbReference>
<dbReference type="Gene3D" id="2.130.10.10">
    <property type="entry name" value="YVTN repeat-like/Quinoprotein amine dehydrogenase"/>
    <property type="match status" value="2"/>
</dbReference>
<name>A0AAV7BM47_ENGPU</name>
<dbReference type="AlphaFoldDB" id="A0AAV7BM47"/>
<evidence type="ECO:0000256" key="2">
    <source>
        <dbReference type="ARBA" id="ARBA00022737"/>
    </source>
</evidence>
<feature type="region of interest" description="Disordered" evidence="4">
    <location>
        <begin position="318"/>
        <end position="347"/>
    </location>
</feature>
<feature type="compositionally biased region" description="Basic and acidic residues" evidence="4">
    <location>
        <begin position="152"/>
        <end position="167"/>
    </location>
</feature>